<dbReference type="SUPFAM" id="SSF47323">
    <property type="entry name" value="Anticodon-binding domain of a subclass of class I aminoacyl-tRNA synthetases"/>
    <property type="match status" value="1"/>
</dbReference>
<evidence type="ECO:0000256" key="5">
    <source>
        <dbReference type="ARBA" id="ARBA00022840"/>
    </source>
</evidence>
<dbReference type="GO" id="GO:0005524">
    <property type="term" value="F:ATP binding"/>
    <property type="evidence" value="ECO:0007669"/>
    <property type="project" value="UniProtKB-KW"/>
</dbReference>
<dbReference type="InterPro" id="IPR002301">
    <property type="entry name" value="Ile-tRNA-ligase"/>
</dbReference>
<dbReference type="SUPFAM" id="SSF52374">
    <property type="entry name" value="Nucleotidylyl transferase"/>
    <property type="match status" value="1"/>
</dbReference>
<evidence type="ECO:0000256" key="3">
    <source>
        <dbReference type="ARBA" id="ARBA00022598"/>
    </source>
</evidence>
<keyword evidence="7 9" id="KW-0030">Aminoacyl-tRNA synthetase</keyword>
<dbReference type="SUPFAM" id="SSF50677">
    <property type="entry name" value="ValRS/IleRS/LeuRS editing domain"/>
    <property type="match status" value="1"/>
</dbReference>
<dbReference type="Pfam" id="PF00133">
    <property type="entry name" value="tRNA-synt_1"/>
    <property type="match status" value="1"/>
</dbReference>
<dbReference type="InterPro" id="IPR033708">
    <property type="entry name" value="Anticodon_Ile_BEm"/>
</dbReference>
<proteinExistence type="inferred from homology"/>
<dbReference type="EMBL" id="ML121531">
    <property type="protein sequence ID" value="RPB27437.1"/>
    <property type="molecule type" value="Genomic_DNA"/>
</dbReference>
<dbReference type="GO" id="GO:0005739">
    <property type="term" value="C:mitochondrion"/>
    <property type="evidence" value="ECO:0007669"/>
    <property type="project" value="TreeGrafter"/>
</dbReference>
<dbReference type="EC" id="6.1.1.5" evidence="2"/>
<feature type="domain" description="Methionyl/Valyl/Leucyl/Isoleucyl-tRNA synthetase anticodon-binding" evidence="11">
    <location>
        <begin position="786"/>
        <end position="944"/>
    </location>
</feature>
<dbReference type="FunCoup" id="A0A3N4LX47">
    <property type="interactions" value="745"/>
</dbReference>
<dbReference type="PROSITE" id="PS00178">
    <property type="entry name" value="AA_TRNA_LIGASE_I"/>
    <property type="match status" value="1"/>
</dbReference>
<evidence type="ECO:0000313" key="12">
    <source>
        <dbReference type="EMBL" id="RPB27437.1"/>
    </source>
</evidence>
<dbReference type="InterPro" id="IPR013155">
    <property type="entry name" value="M/V/L/I-tRNA-synth_anticd-bd"/>
</dbReference>
<dbReference type="InterPro" id="IPR001412">
    <property type="entry name" value="aa-tRNA-synth_I_CS"/>
</dbReference>
<dbReference type="InterPro" id="IPR009008">
    <property type="entry name" value="Val/Leu/Ile-tRNA-synth_edit"/>
</dbReference>
<dbReference type="InterPro" id="IPR014729">
    <property type="entry name" value="Rossmann-like_a/b/a_fold"/>
</dbReference>
<evidence type="ECO:0000256" key="2">
    <source>
        <dbReference type="ARBA" id="ARBA00013165"/>
    </source>
</evidence>
<evidence type="ECO:0000259" key="10">
    <source>
        <dbReference type="Pfam" id="PF00133"/>
    </source>
</evidence>
<dbReference type="Gene3D" id="1.10.10.830">
    <property type="entry name" value="Ile-tRNA synthetase CP2 domain-like"/>
    <property type="match status" value="1"/>
</dbReference>
<dbReference type="InterPro" id="IPR002300">
    <property type="entry name" value="aa-tRNA-synth_Ia"/>
</dbReference>
<dbReference type="PANTHER" id="PTHR42765">
    <property type="entry name" value="SOLEUCYL-TRNA SYNTHETASE"/>
    <property type="match status" value="1"/>
</dbReference>
<dbReference type="GO" id="GO:0002161">
    <property type="term" value="F:aminoacyl-tRNA deacylase activity"/>
    <property type="evidence" value="ECO:0007669"/>
    <property type="project" value="InterPro"/>
</dbReference>
<evidence type="ECO:0000256" key="9">
    <source>
        <dbReference type="RuleBase" id="RU363035"/>
    </source>
</evidence>
<dbReference type="Gene3D" id="3.40.50.620">
    <property type="entry name" value="HUPs"/>
    <property type="match status" value="2"/>
</dbReference>
<dbReference type="GO" id="GO:0006428">
    <property type="term" value="P:isoleucyl-tRNA aminoacylation"/>
    <property type="evidence" value="ECO:0007669"/>
    <property type="project" value="InterPro"/>
</dbReference>
<dbReference type="InterPro" id="IPR009080">
    <property type="entry name" value="tRNAsynth_Ia_anticodon-bd"/>
</dbReference>
<evidence type="ECO:0000313" key="13">
    <source>
        <dbReference type="Proteomes" id="UP000267821"/>
    </source>
</evidence>
<dbReference type="OrthoDB" id="10264412at2759"/>
<evidence type="ECO:0000256" key="7">
    <source>
        <dbReference type="ARBA" id="ARBA00023146"/>
    </source>
</evidence>
<evidence type="ECO:0000256" key="6">
    <source>
        <dbReference type="ARBA" id="ARBA00022917"/>
    </source>
</evidence>
<dbReference type="GO" id="GO:0032543">
    <property type="term" value="P:mitochondrial translation"/>
    <property type="evidence" value="ECO:0007669"/>
    <property type="project" value="TreeGrafter"/>
</dbReference>
<comment type="similarity">
    <text evidence="1 9">Belongs to the class-I aminoacyl-tRNA synthetase family.</text>
</comment>
<dbReference type="PANTHER" id="PTHR42765:SF1">
    <property type="entry name" value="ISOLEUCINE--TRNA LIGASE, MITOCHONDRIAL"/>
    <property type="match status" value="1"/>
</dbReference>
<sequence length="1060" mass="118310">MRFTLPTWASRLPLSFLKSRALKNTLRLPRTTFPIVADSDPKNPVNVQLLKECTNDLYSWQRKTLPEKDIFVLHDGPPYANGELHMGHALNKVLKDMVNRTMVMGGRRVDYRPGWDCHGLPIELKALQELRAKEVEKNAEAKKKLNKEGVKESAKGAMEMGKRLSPGEIRGVARSLAERAVGGQMEGFQGWGVMADWEGRWRTMDKEYEVRQLQVFLKMLKKGLIYRRFKPVYWSPSSGTALAEAELEYNEAHTSTAAFIKFPITKIGAGLHRHTSMDVEDPLYAAIWTTTPWTIPANRAIAVGPEMEYVVLSTINHGRILVAGNRIEALKAALNEPEASIEADGITGEELLGTLYRHPLLPEASAPAQPILSAGFVTSDSGTGLVHCAPGHGMEDYHLCQLHAIFPFSPVDDAGCFTEEALPHNPSLLAGKPVQFSGNKAVVELLRDSGALLGLEEKYRHKYQYDWRTKQPVIIRSTAQWFADVNSIKDAVINSLEDVKFVPDSGRNRLEKTVEGRSEWCISRQRAWGVPIPAMYNEETGEPLLTEESVRHIINVVEKQGDGVDIWWDKSFLEEIFVPESLRGEGKPRWVRGAETMDVWFDSGSSWATLRDALGPSFASRKQLADLYLEGSDQHRGWFQSSLLTKIASSDTEITPTPNNPYPNPTAPFGMILTHGFVLDEAGRKMSKSLGNVVNPQEIISGKYPPLPPGSKKNIYGAGSSGPGMDALRLWAASCDYTRDVTVGEKVLATVGEILRKIRVTGRFLVANLDGWDGKEVPYEELSKIDQYALAHLYRVNKATRDAYSSFTFNKAVSTLSIYTTTALSSFYLNIIKDRIYSDATTSLSRRSAQTVMWHILRNYLSLLYPLVPLLTTEIWHHVPQELKKDLPTGVAQMGWYTPRKTWDHDRLCTDFAMLEELGKHVNAAVEMARGEGVIKVALEIDVTIHSPPQSHVSKVLSSYKSELAQMYITSGVDLVSSKEEGAGEGRLDHGPAGEWKAVLPNCRLENGEEVTVVVRKARGRKCVRCWVYHAKEEGGVCERCEKVVLKMIETNEVDLGNGE</sequence>
<evidence type="ECO:0000259" key="11">
    <source>
        <dbReference type="Pfam" id="PF08264"/>
    </source>
</evidence>
<evidence type="ECO:0000256" key="1">
    <source>
        <dbReference type="ARBA" id="ARBA00005594"/>
    </source>
</evidence>
<dbReference type="Proteomes" id="UP000267821">
    <property type="component" value="Unassembled WGS sequence"/>
</dbReference>
<dbReference type="AlphaFoldDB" id="A0A3N4LX47"/>
<dbReference type="InterPro" id="IPR023585">
    <property type="entry name" value="Ile-tRNA-ligase_type1"/>
</dbReference>
<dbReference type="STRING" id="1051890.A0A3N4LX47"/>
<keyword evidence="13" id="KW-1185">Reference proteome</keyword>
<organism evidence="12 13">
    <name type="scientific">Terfezia boudieri ATCC MYA-4762</name>
    <dbReference type="NCBI Taxonomy" id="1051890"/>
    <lineage>
        <taxon>Eukaryota</taxon>
        <taxon>Fungi</taxon>
        <taxon>Dikarya</taxon>
        <taxon>Ascomycota</taxon>
        <taxon>Pezizomycotina</taxon>
        <taxon>Pezizomycetes</taxon>
        <taxon>Pezizales</taxon>
        <taxon>Pezizaceae</taxon>
        <taxon>Terfezia</taxon>
    </lineage>
</organism>
<dbReference type="InParanoid" id="A0A3N4LX47"/>
<dbReference type="NCBIfam" id="TIGR00392">
    <property type="entry name" value="ileS"/>
    <property type="match status" value="1"/>
</dbReference>
<keyword evidence="6 9" id="KW-0648">Protein biosynthesis</keyword>
<dbReference type="Gene3D" id="3.90.740.10">
    <property type="entry name" value="Valyl/Leucyl/Isoleucyl-tRNA synthetase, editing domain"/>
    <property type="match status" value="1"/>
</dbReference>
<dbReference type="PRINTS" id="PR00984">
    <property type="entry name" value="TRNASYNTHILE"/>
</dbReference>
<dbReference type="GO" id="GO:0004822">
    <property type="term" value="F:isoleucine-tRNA ligase activity"/>
    <property type="evidence" value="ECO:0007669"/>
    <property type="project" value="UniProtKB-EC"/>
</dbReference>
<evidence type="ECO:0000256" key="4">
    <source>
        <dbReference type="ARBA" id="ARBA00022741"/>
    </source>
</evidence>
<feature type="domain" description="Aminoacyl-tRNA synthetase class Ia" evidence="10">
    <location>
        <begin position="56"/>
        <end position="742"/>
    </location>
</feature>
<protein>
    <recommendedName>
        <fullName evidence="2">isoleucine--tRNA ligase</fullName>
        <ecNumber evidence="2">6.1.1.5</ecNumber>
    </recommendedName>
    <alternativeName>
        <fullName evidence="8">Isoleucyl-tRNA synthetase</fullName>
    </alternativeName>
</protein>
<dbReference type="CDD" id="cd07960">
    <property type="entry name" value="Anticodon_Ia_Ile_BEm"/>
    <property type="match status" value="1"/>
</dbReference>
<dbReference type="GO" id="GO:0000049">
    <property type="term" value="F:tRNA binding"/>
    <property type="evidence" value="ECO:0007669"/>
    <property type="project" value="InterPro"/>
</dbReference>
<keyword evidence="3 9" id="KW-0436">Ligase</keyword>
<keyword evidence="5 9" id="KW-0067">ATP-binding</keyword>
<dbReference type="Gene3D" id="1.10.730.20">
    <property type="match status" value="1"/>
</dbReference>
<dbReference type="Pfam" id="PF08264">
    <property type="entry name" value="Anticodon_1"/>
    <property type="match status" value="1"/>
</dbReference>
<keyword evidence="4 9" id="KW-0547">Nucleotide-binding</keyword>
<evidence type="ECO:0000256" key="8">
    <source>
        <dbReference type="ARBA" id="ARBA00032665"/>
    </source>
</evidence>
<gene>
    <name evidence="12" type="ORF">L211DRAFT_803083</name>
</gene>
<dbReference type="InterPro" id="IPR050081">
    <property type="entry name" value="Ile-tRNA_ligase"/>
</dbReference>
<accession>A0A3N4LX47</accession>
<name>A0A3N4LX47_9PEZI</name>
<dbReference type="HAMAP" id="MF_02002">
    <property type="entry name" value="Ile_tRNA_synth_type1"/>
    <property type="match status" value="1"/>
</dbReference>
<reference evidence="12 13" key="1">
    <citation type="journal article" date="2018" name="Nat. Ecol. Evol.">
        <title>Pezizomycetes genomes reveal the molecular basis of ectomycorrhizal truffle lifestyle.</title>
        <authorList>
            <person name="Murat C."/>
            <person name="Payen T."/>
            <person name="Noel B."/>
            <person name="Kuo A."/>
            <person name="Morin E."/>
            <person name="Chen J."/>
            <person name="Kohler A."/>
            <person name="Krizsan K."/>
            <person name="Balestrini R."/>
            <person name="Da Silva C."/>
            <person name="Montanini B."/>
            <person name="Hainaut M."/>
            <person name="Levati E."/>
            <person name="Barry K.W."/>
            <person name="Belfiori B."/>
            <person name="Cichocki N."/>
            <person name="Clum A."/>
            <person name="Dockter R.B."/>
            <person name="Fauchery L."/>
            <person name="Guy J."/>
            <person name="Iotti M."/>
            <person name="Le Tacon F."/>
            <person name="Lindquist E.A."/>
            <person name="Lipzen A."/>
            <person name="Malagnac F."/>
            <person name="Mello A."/>
            <person name="Molinier V."/>
            <person name="Miyauchi S."/>
            <person name="Poulain J."/>
            <person name="Riccioni C."/>
            <person name="Rubini A."/>
            <person name="Sitrit Y."/>
            <person name="Splivallo R."/>
            <person name="Traeger S."/>
            <person name="Wang M."/>
            <person name="Zifcakova L."/>
            <person name="Wipf D."/>
            <person name="Zambonelli A."/>
            <person name="Paolocci F."/>
            <person name="Nowrousian M."/>
            <person name="Ottonello S."/>
            <person name="Baldrian P."/>
            <person name="Spatafora J.W."/>
            <person name="Henrissat B."/>
            <person name="Nagy L.G."/>
            <person name="Aury J.M."/>
            <person name="Wincker P."/>
            <person name="Grigoriev I.V."/>
            <person name="Bonfante P."/>
            <person name="Martin F.M."/>
        </authorList>
    </citation>
    <scope>NUCLEOTIDE SEQUENCE [LARGE SCALE GENOMIC DNA]</scope>
    <source>
        <strain evidence="12 13">ATCC MYA-4762</strain>
    </source>
</reference>